<comment type="caution">
    <text evidence="3">The sequence shown here is derived from an EMBL/GenBank/DDBJ whole genome shotgun (WGS) entry which is preliminary data.</text>
</comment>
<evidence type="ECO:0000256" key="1">
    <source>
        <dbReference type="SAM" id="MobiDB-lite"/>
    </source>
</evidence>
<feature type="compositionally biased region" description="Pro residues" evidence="1">
    <location>
        <begin position="335"/>
        <end position="347"/>
    </location>
</feature>
<evidence type="ECO:0000313" key="4">
    <source>
        <dbReference type="Proteomes" id="UP001472677"/>
    </source>
</evidence>
<evidence type="ECO:0000259" key="2">
    <source>
        <dbReference type="Pfam" id="PF20167"/>
    </source>
</evidence>
<feature type="domain" description="Putative plant transposon protein" evidence="2">
    <location>
        <begin position="61"/>
        <end position="240"/>
    </location>
</feature>
<protein>
    <recommendedName>
        <fullName evidence="2">Putative plant transposon protein domain-containing protein</fullName>
    </recommendedName>
</protein>
<dbReference type="Pfam" id="PF20167">
    <property type="entry name" value="Transposase_32"/>
    <property type="match status" value="1"/>
</dbReference>
<dbReference type="InterPro" id="IPR046796">
    <property type="entry name" value="Transposase_32_dom"/>
</dbReference>
<keyword evidence="4" id="KW-1185">Reference proteome</keyword>
<gene>
    <name evidence="3" type="ORF">V6N12_010679</name>
</gene>
<feature type="region of interest" description="Disordered" evidence="1">
    <location>
        <begin position="281"/>
        <end position="354"/>
    </location>
</feature>
<dbReference type="Proteomes" id="UP001472677">
    <property type="component" value="Unassembled WGS sequence"/>
</dbReference>
<reference evidence="3 4" key="1">
    <citation type="journal article" date="2024" name="G3 (Bethesda)">
        <title>Genome assembly of Hibiscus sabdariffa L. provides insights into metabolisms of medicinal natural products.</title>
        <authorList>
            <person name="Kim T."/>
        </authorList>
    </citation>
    <scope>NUCLEOTIDE SEQUENCE [LARGE SCALE GENOMIC DNA]</scope>
    <source>
        <strain evidence="3">TK-2024</strain>
        <tissue evidence="3">Old leaves</tissue>
    </source>
</reference>
<accession>A0ABR2EKS7</accession>
<evidence type="ECO:0000313" key="3">
    <source>
        <dbReference type="EMBL" id="KAK8562605.1"/>
    </source>
</evidence>
<organism evidence="3 4">
    <name type="scientific">Hibiscus sabdariffa</name>
    <name type="common">roselle</name>
    <dbReference type="NCBI Taxonomy" id="183260"/>
    <lineage>
        <taxon>Eukaryota</taxon>
        <taxon>Viridiplantae</taxon>
        <taxon>Streptophyta</taxon>
        <taxon>Embryophyta</taxon>
        <taxon>Tracheophyta</taxon>
        <taxon>Spermatophyta</taxon>
        <taxon>Magnoliopsida</taxon>
        <taxon>eudicotyledons</taxon>
        <taxon>Gunneridae</taxon>
        <taxon>Pentapetalae</taxon>
        <taxon>rosids</taxon>
        <taxon>malvids</taxon>
        <taxon>Malvales</taxon>
        <taxon>Malvaceae</taxon>
        <taxon>Malvoideae</taxon>
        <taxon>Hibiscus</taxon>
    </lineage>
</organism>
<dbReference type="EMBL" id="JBBPBM010000012">
    <property type="protein sequence ID" value="KAK8562605.1"/>
    <property type="molecule type" value="Genomic_DNA"/>
</dbReference>
<sequence length="370" mass="41593">MTGQTSHMADKFSPQLNNIATKERYNQVVIHKKIWEEQGFKFDDDLDFYGLETIIYQRLHELGWLKFGRQPARANVNYAREFYAHNASGENTVVNVRGRLVPAHSAAINQILDLPENQPNIYQLMDALEDVDYNDIKDALCLKGTKWNTTGRNPGAVSHPNLLPEAKLWNTIVKRNLMPTSHNQTVDRKRLVLIHCIIFGTKFNVREVIARELSEACRNDKSILAFPCLISALCRHHRVPTYATDEYTDFHTGWDRKHYLKKMDVSDAIIIQVAMPIPAQSENTEVPAPAPATAPAHAPAPHEEPAKSEPTTPHVAHQRSTSVALTAHGSLAATPPSPPEANPPSPVPTTETPPLYIQHMRSQIQRIEAR</sequence>
<name>A0ABR2EKS7_9ROSI</name>
<proteinExistence type="predicted"/>